<reference evidence="3 4" key="1">
    <citation type="submission" date="2019-01" db="EMBL/GenBank/DDBJ databases">
        <title>Muriicola soli sp. nov., isolated from soil.</title>
        <authorList>
            <person name="Kang H.J."/>
            <person name="Kim S.B."/>
        </authorList>
    </citation>
    <scope>NUCLEOTIDE SEQUENCE [LARGE SCALE GENOMIC DNA]</scope>
    <source>
        <strain evidence="3 4">MMS17-SY002</strain>
    </source>
</reference>
<dbReference type="SMART" id="SM00014">
    <property type="entry name" value="acidPPc"/>
    <property type="match status" value="1"/>
</dbReference>
<name>A0A411EA89_9FLAO</name>
<keyword evidence="1" id="KW-0812">Transmembrane</keyword>
<dbReference type="AlphaFoldDB" id="A0A411EA89"/>
<dbReference type="Pfam" id="PF01569">
    <property type="entry name" value="PAP2"/>
    <property type="match status" value="1"/>
</dbReference>
<keyword evidence="4" id="KW-1185">Reference proteome</keyword>
<dbReference type="InterPro" id="IPR000326">
    <property type="entry name" value="PAP2/HPO"/>
</dbReference>
<evidence type="ECO:0000313" key="3">
    <source>
        <dbReference type="EMBL" id="QBA64631.1"/>
    </source>
</evidence>
<accession>A0A411EA89</accession>
<dbReference type="PANTHER" id="PTHR14969:SF13">
    <property type="entry name" value="AT30094P"/>
    <property type="match status" value="1"/>
</dbReference>
<keyword evidence="1" id="KW-1133">Transmembrane helix</keyword>
<gene>
    <name evidence="3" type="ORF">EQY75_08875</name>
</gene>
<dbReference type="SUPFAM" id="SSF48317">
    <property type="entry name" value="Acid phosphatase/Vanadium-dependent haloperoxidase"/>
    <property type="match status" value="1"/>
</dbReference>
<dbReference type="EMBL" id="CP035544">
    <property type="protein sequence ID" value="QBA64631.1"/>
    <property type="molecule type" value="Genomic_DNA"/>
</dbReference>
<sequence length="189" mass="21833">MWEELLHIDKEVFIFLNNLGSPAWDDFWMIMTNKWSSIPLYLLLLFFSARTLGWKKTLLLLVSIALLITVCDQLANFFKLGVGRLRPCHDPELDSLFRLVKSSCGGKYGYFSAHAANSFALAVFFTHFFRSTYPLLSRVLILWAVVVSYSRIYIGVHFPLDVLSGAFVGLLMGWLFFRLYIFALDRTRL</sequence>
<feature type="transmembrane region" description="Helical" evidence="1">
    <location>
        <begin position="27"/>
        <end position="46"/>
    </location>
</feature>
<dbReference type="KEGG" id="mur:EQY75_08875"/>
<dbReference type="InterPro" id="IPR036938">
    <property type="entry name" value="PAP2/HPO_sf"/>
</dbReference>
<dbReference type="Gene3D" id="1.20.144.10">
    <property type="entry name" value="Phosphatidic acid phosphatase type 2/haloperoxidase"/>
    <property type="match status" value="1"/>
</dbReference>
<feature type="transmembrane region" description="Helical" evidence="1">
    <location>
        <begin position="108"/>
        <end position="128"/>
    </location>
</feature>
<keyword evidence="1" id="KW-0472">Membrane</keyword>
<evidence type="ECO:0000259" key="2">
    <source>
        <dbReference type="SMART" id="SM00014"/>
    </source>
</evidence>
<evidence type="ECO:0000313" key="4">
    <source>
        <dbReference type="Proteomes" id="UP000290889"/>
    </source>
</evidence>
<feature type="transmembrane region" description="Helical" evidence="1">
    <location>
        <begin position="162"/>
        <end position="183"/>
    </location>
</feature>
<dbReference type="CDD" id="cd03395">
    <property type="entry name" value="PAP2_like_4"/>
    <property type="match status" value="1"/>
</dbReference>
<dbReference type="RefSeq" id="WP_129605096.1">
    <property type="nucleotide sequence ID" value="NZ_CP035544.1"/>
</dbReference>
<dbReference type="Proteomes" id="UP000290889">
    <property type="component" value="Chromosome"/>
</dbReference>
<dbReference type="PANTHER" id="PTHR14969">
    <property type="entry name" value="SPHINGOSINE-1-PHOSPHATE PHOSPHOHYDROLASE"/>
    <property type="match status" value="1"/>
</dbReference>
<feature type="domain" description="Phosphatidic acid phosphatase type 2/haloperoxidase" evidence="2">
    <location>
        <begin position="60"/>
        <end position="177"/>
    </location>
</feature>
<proteinExistence type="predicted"/>
<feature type="transmembrane region" description="Helical" evidence="1">
    <location>
        <begin position="135"/>
        <end position="156"/>
    </location>
</feature>
<feature type="transmembrane region" description="Helical" evidence="1">
    <location>
        <begin position="58"/>
        <end position="78"/>
    </location>
</feature>
<evidence type="ECO:0000256" key="1">
    <source>
        <dbReference type="SAM" id="Phobius"/>
    </source>
</evidence>
<organism evidence="3 4">
    <name type="scientific">Muriicola soli</name>
    <dbReference type="NCBI Taxonomy" id="2507538"/>
    <lineage>
        <taxon>Bacteria</taxon>
        <taxon>Pseudomonadati</taxon>
        <taxon>Bacteroidota</taxon>
        <taxon>Flavobacteriia</taxon>
        <taxon>Flavobacteriales</taxon>
        <taxon>Flavobacteriaceae</taxon>
        <taxon>Muriicola</taxon>
    </lineage>
</organism>
<protein>
    <submittedName>
        <fullName evidence="3">Phosphatase PAP2 family protein</fullName>
    </submittedName>
</protein>
<dbReference type="OrthoDB" id="9789113at2"/>